<dbReference type="Gene3D" id="3.40.50.1970">
    <property type="match status" value="1"/>
</dbReference>
<dbReference type="GO" id="GO:0004022">
    <property type="term" value="F:alcohol dehydrogenase (NAD+) activity"/>
    <property type="evidence" value="ECO:0007669"/>
    <property type="project" value="UniProtKB-EC"/>
</dbReference>
<organism evidence="6 7">
    <name type="scientific">[Ruminococcus] torques</name>
    <dbReference type="NCBI Taxonomy" id="33039"/>
    <lineage>
        <taxon>Bacteria</taxon>
        <taxon>Bacillati</taxon>
        <taxon>Bacillota</taxon>
        <taxon>Clostridia</taxon>
        <taxon>Lachnospirales</taxon>
        <taxon>Lachnospiraceae</taxon>
        <taxon>Mediterraneibacter</taxon>
    </lineage>
</organism>
<dbReference type="Pfam" id="PF25137">
    <property type="entry name" value="ADH_Fe_C"/>
    <property type="match status" value="1"/>
</dbReference>
<dbReference type="EMBL" id="CABHNA010000077">
    <property type="protein sequence ID" value="VUX17563.1"/>
    <property type="molecule type" value="Genomic_DNA"/>
</dbReference>
<keyword evidence="3" id="KW-0520">NAD</keyword>
<protein>
    <submittedName>
        <fullName evidence="6">Alcohol dehydrogenase 2</fullName>
        <ecNumber evidence="6">1.1.1.1</ecNumber>
    </submittedName>
</protein>
<evidence type="ECO:0000313" key="6">
    <source>
        <dbReference type="EMBL" id="VUX17563.1"/>
    </source>
</evidence>
<dbReference type="PROSITE" id="PS00060">
    <property type="entry name" value="ADH_IRON_2"/>
    <property type="match status" value="1"/>
</dbReference>
<dbReference type="InterPro" id="IPR056798">
    <property type="entry name" value="ADH_Fe_C"/>
</dbReference>
<gene>
    <name evidence="6" type="primary">adhB</name>
    <name evidence="6" type="ORF">RTSSTS7063_02327</name>
</gene>
<dbReference type="Proteomes" id="UP000363661">
    <property type="component" value="Unassembled WGS sequence"/>
</dbReference>
<keyword evidence="7" id="KW-1185">Reference proteome</keyword>
<evidence type="ECO:0000259" key="5">
    <source>
        <dbReference type="Pfam" id="PF25137"/>
    </source>
</evidence>
<evidence type="ECO:0000256" key="3">
    <source>
        <dbReference type="ARBA" id="ARBA00023027"/>
    </source>
</evidence>
<keyword evidence="2 6" id="KW-0560">Oxidoreductase</keyword>
<dbReference type="InterPro" id="IPR001670">
    <property type="entry name" value="ADH_Fe/GldA"/>
</dbReference>
<dbReference type="PANTHER" id="PTHR11496:SF102">
    <property type="entry name" value="ALCOHOL DEHYDROGENASE 4"/>
    <property type="match status" value="1"/>
</dbReference>
<dbReference type="RefSeq" id="WP_144367592.1">
    <property type="nucleotide sequence ID" value="NZ_CABHNA010000077.1"/>
</dbReference>
<accession>A0A564UDD2</accession>
<dbReference type="AlphaFoldDB" id="A0A564UDD2"/>
<proteinExistence type="inferred from homology"/>
<evidence type="ECO:0000259" key="4">
    <source>
        <dbReference type="Pfam" id="PF00465"/>
    </source>
</evidence>
<feature type="domain" description="Fe-containing alcohol dehydrogenase-like C-terminal" evidence="5">
    <location>
        <begin position="189"/>
        <end position="394"/>
    </location>
</feature>
<dbReference type="PANTHER" id="PTHR11496">
    <property type="entry name" value="ALCOHOL DEHYDROGENASE"/>
    <property type="match status" value="1"/>
</dbReference>
<dbReference type="InterPro" id="IPR018211">
    <property type="entry name" value="ADH_Fe_CS"/>
</dbReference>
<name>A0A564UDD2_9FIRM</name>
<evidence type="ECO:0000256" key="2">
    <source>
        <dbReference type="ARBA" id="ARBA00023002"/>
    </source>
</evidence>
<sequence length="394" mass="41391">MNEFSFSVPQNITVGKGSLAKLPEIAKKSVGSHAFLMSGPHLEKMGLVEKAANSLKSAGIAVDTFTDIEGNPSVETVDKATAAFKEAGADFIVAFGGGSPMDVAKAVGVTAKYGGSITEYEGAHKVPGPIIPLIAIPTTAGTGSEVTAFSVITDHSRDYKLTVFSYEILPAYAILDAELLTTAPASVAAACGIDAFIHAEEAYISTAASPFSDAMAEKAMSLIGKNIRRFVANRGDIEAAESMLVGSLFAGIAFSFARLGNVHAMSHPVSAFFDVPHGVANAVLLPVIAEYNALADHGRYLTIYNDISPVPAYAEEFEPMMLVDAIHELCGEIGIPANLTEAINNASKTGPVSAEEIENKIEAMAVDAMKSGNIAVNPRSSRQCDIEMLYRKAL</sequence>
<evidence type="ECO:0000256" key="1">
    <source>
        <dbReference type="ARBA" id="ARBA00007358"/>
    </source>
</evidence>
<dbReference type="EC" id="1.1.1.1" evidence="6"/>
<feature type="domain" description="Alcohol dehydrogenase iron-type/glycerol dehydrogenase GldA" evidence="4">
    <location>
        <begin position="9"/>
        <end position="176"/>
    </location>
</feature>
<dbReference type="FunFam" id="1.20.1090.10:FF:000001">
    <property type="entry name" value="Aldehyde-alcohol dehydrogenase"/>
    <property type="match status" value="1"/>
</dbReference>
<comment type="similarity">
    <text evidence="1">Belongs to the iron-containing alcohol dehydrogenase family.</text>
</comment>
<dbReference type="SUPFAM" id="SSF56796">
    <property type="entry name" value="Dehydroquinate synthase-like"/>
    <property type="match status" value="1"/>
</dbReference>
<dbReference type="FunFam" id="3.40.50.1970:FF:000003">
    <property type="entry name" value="Alcohol dehydrogenase, iron-containing"/>
    <property type="match status" value="1"/>
</dbReference>
<dbReference type="GO" id="GO:0046872">
    <property type="term" value="F:metal ion binding"/>
    <property type="evidence" value="ECO:0007669"/>
    <property type="project" value="InterPro"/>
</dbReference>
<dbReference type="Gene3D" id="1.20.1090.10">
    <property type="entry name" value="Dehydroquinate synthase-like - alpha domain"/>
    <property type="match status" value="1"/>
</dbReference>
<dbReference type="Pfam" id="PF00465">
    <property type="entry name" value="Fe-ADH"/>
    <property type="match status" value="1"/>
</dbReference>
<dbReference type="CDD" id="cd08551">
    <property type="entry name" value="Fe-ADH"/>
    <property type="match status" value="1"/>
</dbReference>
<reference evidence="6 7" key="1">
    <citation type="submission" date="2019-07" db="EMBL/GenBank/DDBJ databases">
        <authorList>
            <person name="Hibberd C M."/>
            <person name="Gehrig L. J."/>
            <person name="Chang H.-W."/>
            <person name="Venkatesh S."/>
        </authorList>
    </citation>
    <scope>NUCLEOTIDE SEQUENCE [LARGE SCALE GENOMIC DNA]</scope>
    <source>
        <strain evidence="6">Ruminococcus_torques_SSTS_Bg7063</strain>
    </source>
</reference>
<evidence type="ECO:0000313" key="7">
    <source>
        <dbReference type="Proteomes" id="UP000363661"/>
    </source>
</evidence>
<dbReference type="InterPro" id="IPR039697">
    <property type="entry name" value="Alcohol_dehydrogenase_Fe"/>
</dbReference>